<keyword evidence="2" id="KW-0315">Glutamine amidotransferase</keyword>
<dbReference type="InterPro" id="IPR017926">
    <property type="entry name" value="GATASE"/>
</dbReference>
<dbReference type="Gene3D" id="3.40.50.880">
    <property type="match status" value="1"/>
</dbReference>
<dbReference type="EMBL" id="JAEHOI010000002">
    <property type="protein sequence ID" value="MBK0420769.1"/>
    <property type="molecule type" value="Genomic_DNA"/>
</dbReference>
<evidence type="ECO:0000313" key="2">
    <source>
        <dbReference type="EMBL" id="MBK0420769.1"/>
    </source>
</evidence>
<dbReference type="PRINTS" id="PR00096">
    <property type="entry name" value="GATASE"/>
</dbReference>
<dbReference type="Pfam" id="PF00117">
    <property type="entry name" value="GATase"/>
    <property type="match status" value="1"/>
</dbReference>
<evidence type="ECO:0000313" key="3">
    <source>
        <dbReference type="Proteomes" id="UP000618733"/>
    </source>
</evidence>
<reference evidence="2" key="1">
    <citation type="submission" date="2020-12" db="EMBL/GenBank/DDBJ databases">
        <title>Leucobacter sp. CAS2, isolated from Chromium sludge.</title>
        <authorList>
            <person name="Xu Z."/>
        </authorList>
    </citation>
    <scope>NUCLEOTIDE SEQUENCE</scope>
    <source>
        <strain evidence="2">CSA2</strain>
    </source>
</reference>
<accession>A0A934UVP0</accession>
<dbReference type="InterPro" id="IPR029062">
    <property type="entry name" value="Class_I_gatase-like"/>
</dbReference>
<dbReference type="GO" id="GO:0005829">
    <property type="term" value="C:cytosol"/>
    <property type="evidence" value="ECO:0007669"/>
    <property type="project" value="TreeGrafter"/>
</dbReference>
<evidence type="ECO:0000259" key="1">
    <source>
        <dbReference type="Pfam" id="PF00117"/>
    </source>
</evidence>
<comment type="caution">
    <text evidence="2">The sequence shown here is derived from an EMBL/GenBank/DDBJ whole genome shotgun (WGS) entry which is preliminary data.</text>
</comment>
<dbReference type="SUPFAM" id="SSF52317">
    <property type="entry name" value="Class I glutamine amidotransferase-like"/>
    <property type="match status" value="1"/>
</dbReference>
<sequence length="253" mass="25939">MLVVQHDPDAGLNYFADRLLAAGVTPDVVGPAAAAPVPTKLDGYAGVVVLGGAMGPSDDETAPWLPATRELLRTAVESEIPTLGVCLGSQLLTVALGGEVRENPAGPEIGLSEISIETEAARKDPLFAELSGLRVPAVQWHWLESIQLPAGATPLASSPGCGIQAYRVGEAAWGVQFHPEALSGTVSGWGEGDPGSLAAVSKSSEQVTAEVRASDGALETTWGGLATRFARLVAAQEAEARPELIASSAQSGE</sequence>
<feature type="domain" description="Glutamine amidotransferase" evidence="1">
    <location>
        <begin position="16"/>
        <end position="184"/>
    </location>
</feature>
<dbReference type="CDD" id="cd01741">
    <property type="entry name" value="GATase1_1"/>
    <property type="match status" value="1"/>
</dbReference>
<protein>
    <submittedName>
        <fullName evidence="2">Type 1 glutamine amidotransferase</fullName>
    </submittedName>
</protein>
<name>A0A934UVP0_9MICO</name>
<dbReference type="PROSITE" id="PS51273">
    <property type="entry name" value="GATASE_TYPE_1"/>
    <property type="match status" value="1"/>
</dbReference>
<dbReference type="PANTHER" id="PTHR42695:SF5">
    <property type="entry name" value="GLUTAMINE AMIDOTRANSFERASE YLR126C-RELATED"/>
    <property type="match status" value="1"/>
</dbReference>
<dbReference type="InterPro" id="IPR044992">
    <property type="entry name" value="ChyE-like"/>
</dbReference>
<dbReference type="PANTHER" id="PTHR42695">
    <property type="entry name" value="GLUTAMINE AMIDOTRANSFERASE YLR126C-RELATED"/>
    <property type="match status" value="1"/>
</dbReference>
<keyword evidence="3" id="KW-1185">Reference proteome</keyword>
<dbReference type="AlphaFoldDB" id="A0A934UVP0"/>
<dbReference type="Proteomes" id="UP000618733">
    <property type="component" value="Unassembled WGS sequence"/>
</dbReference>
<organism evidence="2 3">
    <name type="scientific">Leucobacter edaphi</name>
    <dbReference type="NCBI Taxonomy" id="2796472"/>
    <lineage>
        <taxon>Bacteria</taxon>
        <taxon>Bacillati</taxon>
        <taxon>Actinomycetota</taxon>
        <taxon>Actinomycetes</taxon>
        <taxon>Micrococcales</taxon>
        <taxon>Microbacteriaceae</taxon>
        <taxon>Leucobacter</taxon>
    </lineage>
</organism>
<proteinExistence type="predicted"/>
<gene>
    <name evidence="2" type="ORF">JD292_01560</name>
</gene>